<reference evidence="10 11" key="1">
    <citation type="submission" date="2020-04" db="EMBL/GenBank/DDBJ databases">
        <title>Perkinsus chesapeaki whole genome sequence.</title>
        <authorList>
            <person name="Bogema D.R."/>
        </authorList>
    </citation>
    <scope>NUCLEOTIDE SEQUENCE [LARGE SCALE GENOMIC DNA]</scope>
    <source>
        <strain evidence="10">ATCC PRA-425</strain>
    </source>
</reference>
<dbReference type="PANTHER" id="PTHR13168:SF0">
    <property type="entry name" value="C-MYC-BINDING PROTEIN"/>
    <property type="match status" value="1"/>
</dbReference>
<evidence type="ECO:0000256" key="8">
    <source>
        <dbReference type="SAM" id="MobiDB-lite"/>
    </source>
</evidence>
<feature type="region of interest" description="Disordered" evidence="8">
    <location>
        <begin position="91"/>
        <end position="127"/>
    </location>
</feature>
<dbReference type="GO" id="GO:0008270">
    <property type="term" value="F:zinc ion binding"/>
    <property type="evidence" value="ECO:0007669"/>
    <property type="project" value="UniProtKB-KW"/>
</dbReference>
<comment type="subcellular location">
    <subcellularLocation>
        <location evidence="1">Nucleus</location>
    </subcellularLocation>
</comment>
<name>A0A7J6L954_PERCH</name>
<dbReference type="AlphaFoldDB" id="A0A7J6L954"/>
<keyword evidence="6" id="KW-0539">Nucleus</keyword>
<evidence type="ECO:0000256" key="4">
    <source>
        <dbReference type="ARBA" id="ARBA00022771"/>
    </source>
</evidence>
<dbReference type="PROSITE" id="PS51050">
    <property type="entry name" value="ZF_CW"/>
    <property type="match status" value="1"/>
</dbReference>
<dbReference type="Proteomes" id="UP000591131">
    <property type="component" value="Unassembled WGS sequence"/>
</dbReference>
<feature type="compositionally biased region" description="Low complexity" evidence="8">
    <location>
        <begin position="94"/>
        <end position="112"/>
    </location>
</feature>
<dbReference type="Gene3D" id="3.30.40.100">
    <property type="match status" value="1"/>
</dbReference>
<feature type="coiled-coil region" evidence="7">
    <location>
        <begin position="314"/>
        <end position="348"/>
    </location>
</feature>
<evidence type="ECO:0000256" key="7">
    <source>
        <dbReference type="SAM" id="Coils"/>
    </source>
</evidence>
<feature type="region of interest" description="Disordered" evidence="8">
    <location>
        <begin position="1"/>
        <end position="32"/>
    </location>
</feature>
<evidence type="ECO:0000313" key="11">
    <source>
        <dbReference type="Proteomes" id="UP000591131"/>
    </source>
</evidence>
<dbReference type="EMBL" id="JAAPAO010000639">
    <property type="protein sequence ID" value="KAF4655755.1"/>
    <property type="molecule type" value="Genomic_DNA"/>
</dbReference>
<dbReference type="InterPro" id="IPR026060">
    <property type="entry name" value="AMY1"/>
</dbReference>
<dbReference type="GO" id="GO:0005634">
    <property type="term" value="C:nucleus"/>
    <property type="evidence" value="ECO:0007669"/>
    <property type="project" value="UniProtKB-SubCell"/>
</dbReference>
<proteinExistence type="inferred from homology"/>
<dbReference type="GO" id="GO:0003713">
    <property type="term" value="F:transcription coactivator activity"/>
    <property type="evidence" value="ECO:0007669"/>
    <property type="project" value="InterPro"/>
</dbReference>
<keyword evidence="5" id="KW-0862">Zinc</keyword>
<comment type="caution">
    <text evidence="10">The sequence shown here is derived from an EMBL/GenBank/DDBJ whole genome shotgun (WGS) entry which is preliminary data.</text>
</comment>
<evidence type="ECO:0000256" key="1">
    <source>
        <dbReference type="ARBA" id="ARBA00004123"/>
    </source>
</evidence>
<evidence type="ECO:0000256" key="5">
    <source>
        <dbReference type="ARBA" id="ARBA00022833"/>
    </source>
</evidence>
<keyword evidence="7" id="KW-0175">Coiled coil</keyword>
<dbReference type="Pfam" id="PF07496">
    <property type="entry name" value="zf-CW"/>
    <property type="match status" value="1"/>
</dbReference>
<gene>
    <name evidence="10" type="ORF">FOL47_009289</name>
</gene>
<sequence length="353" mass="39487">MPSSSSRSGRRSAQTPEGAASSASSSEESSTITREILTWVQCDKCRKWRRISGTEHLPQRWYCSLNPNQRYNSCDIPAEPESLDMAYTPDSEVAQASPSPLTTTSTATKTEPIAAAATPSREASGPVAARKMYTAEYDRARDMLRKLSDKQLQDLSANYVDWPQLLELFRRTPREEPEASPAWAAPPRKVPKKGETQSRADALNAAAQEYLPPHVARECPAIISMHDREVRVRKMVRESEANLEAARGKSPVVFVMSLGTADSQKDEFRKYLEKTGVVSQLTRVLVGLYEEPDRPSDGIDYVRKYLGAPTGVDIEELRLENEELKRRNEDLQKQVDGLIEQLEAMKQGTEQGE</sequence>
<feature type="domain" description="CW-type" evidence="9">
    <location>
        <begin position="33"/>
        <end position="82"/>
    </location>
</feature>
<comment type="similarity">
    <text evidence="2">Belongs to the AMY1 family.</text>
</comment>
<keyword evidence="4" id="KW-0863">Zinc-finger</keyword>
<dbReference type="PRINTS" id="PR02028">
    <property type="entry name" value="CMYCBINDINGP"/>
</dbReference>
<keyword evidence="3" id="KW-0479">Metal-binding</keyword>
<dbReference type="OrthoDB" id="442437at2759"/>
<organism evidence="10 11">
    <name type="scientific">Perkinsus chesapeaki</name>
    <name type="common">Clam parasite</name>
    <name type="synonym">Perkinsus andrewsi</name>
    <dbReference type="NCBI Taxonomy" id="330153"/>
    <lineage>
        <taxon>Eukaryota</taxon>
        <taxon>Sar</taxon>
        <taxon>Alveolata</taxon>
        <taxon>Perkinsozoa</taxon>
        <taxon>Perkinsea</taxon>
        <taxon>Perkinsida</taxon>
        <taxon>Perkinsidae</taxon>
        <taxon>Perkinsus</taxon>
    </lineage>
</organism>
<feature type="compositionally biased region" description="Low complexity" evidence="8">
    <location>
        <begin position="19"/>
        <end position="30"/>
    </location>
</feature>
<evidence type="ECO:0000256" key="6">
    <source>
        <dbReference type="ARBA" id="ARBA00023242"/>
    </source>
</evidence>
<evidence type="ECO:0000259" key="9">
    <source>
        <dbReference type="PROSITE" id="PS51050"/>
    </source>
</evidence>
<dbReference type="PANTHER" id="PTHR13168">
    <property type="entry name" value="ASSOCIATE OF C-MYC AMY-1"/>
    <property type="match status" value="1"/>
</dbReference>
<evidence type="ECO:0000256" key="2">
    <source>
        <dbReference type="ARBA" id="ARBA00009389"/>
    </source>
</evidence>
<keyword evidence="11" id="KW-1185">Reference proteome</keyword>
<dbReference type="InterPro" id="IPR011124">
    <property type="entry name" value="Znf_CW"/>
</dbReference>
<evidence type="ECO:0000313" key="10">
    <source>
        <dbReference type="EMBL" id="KAF4655755.1"/>
    </source>
</evidence>
<accession>A0A7J6L954</accession>
<evidence type="ECO:0000256" key="3">
    <source>
        <dbReference type="ARBA" id="ARBA00022723"/>
    </source>
</evidence>
<protein>
    <recommendedName>
        <fullName evidence="9">CW-type domain-containing protein</fullName>
    </recommendedName>
</protein>